<dbReference type="EMBL" id="CAJPWZ010000540">
    <property type="protein sequence ID" value="CAG2195975.1"/>
    <property type="molecule type" value="Genomic_DNA"/>
</dbReference>
<feature type="compositionally biased region" description="Low complexity" evidence="1">
    <location>
        <begin position="59"/>
        <end position="83"/>
    </location>
</feature>
<evidence type="ECO:0000313" key="2">
    <source>
        <dbReference type="EMBL" id="CAG2195975.1"/>
    </source>
</evidence>
<sequence>MLSPLNRSSLAALSPEMDRQLTLSPAVDMSPLDRNFRTESSFRPPNRSLTGEMTRSSLSQSPSTIRSGSSRSSTAPSPLLTPSPGMVNLLSTLGGHKVGDTVRKMLRVLGTNGLWSNYSLKGKKKKNFSELSLCRVVTKSCIKIHRCSVSEVEECIAETLKHAPAQKDGPRYKKRPETNTNQPADQRAEINNLE</sequence>
<evidence type="ECO:0000256" key="1">
    <source>
        <dbReference type="SAM" id="MobiDB-lite"/>
    </source>
</evidence>
<organism evidence="2 3">
    <name type="scientific">Mytilus edulis</name>
    <name type="common">Blue mussel</name>
    <dbReference type="NCBI Taxonomy" id="6550"/>
    <lineage>
        <taxon>Eukaryota</taxon>
        <taxon>Metazoa</taxon>
        <taxon>Spiralia</taxon>
        <taxon>Lophotrochozoa</taxon>
        <taxon>Mollusca</taxon>
        <taxon>Bivalvia</taxon>
        <taxon>Autobranchia</taxon>
        <taxon>Pteriomorphia</taxon>
        <taxon>Mytilida</taxon>
        <taxon>Mytiloidea</taxon>
        <taxon>Mytilidae</taxon>
        <taxon>Mytilinae</taxon>
        <taxon>Mytilus</taxon>
    </lineage>
</organism>
<name>A0A8S3QN06_MYTED</name>
<keyword evidence="3" id="KW-1185">Reference proteome</keyword>
<protein>
    <submittedName>
        <fullName evidence="2">Uncharacterized protein</fullName>
    </submittedName>
</protein>
<evidence type="ECO:0000313" key="3">
    <source>
        <dbReference type="Proteomes" id="UP000683360"/>
    </source>
</evidence>
<dbReference type="OrthoDB" id="5989442at2759"/>
<comment type="caution">
    <text evidence="2">The sequence shown here is derived from an EMBL/GenBank/DDBJ whole genome shotgun (WGS) entry which is preliminary data.</text>
</comment>
<feature type="region of interest" description="Disordered" evidence="1">
    <location>
        <begin position="24"/>
        <end position="83"/>
    </location>
</feature>
<proteinExistence type="predicted"/>
<dbReference type="AlphaFoldDB" id="A0A8S3QN06"/>
<feature type="compositionally biased region" description="Polar residues" evidence="1">
    <location>
        <begin position="38"/>
        <end position="58"/>
    </location>
</feature>
<feature type="region of interest" description="Disordered" evidence="1">
    <location>
        <begin position="164"/>
        <end position="194"/>
    </location>
</feature>
<reference evidence="2" key="1">
    <citation type="submission" date="2021-03" db="EMBL/GenBank/DDBJ databases">
        <authorList>
            <person name="Bekaert M."/>
        </authorList>
    </citation>
    <scope>NUCLEOTIDE SEQUENCE</scope>
</reference>
<accession>A0A8S3QN06</accession>
<feature type="compositionally biased region" description="Basic and acidic residues" evidence="1">
    <location>
        <begin position="168"/>
        <end position="177"/>
    </location>
</feature>
<dbReference type="Proteomes" id="UP000683360">
    <property type="component" value="Unassembled WGS sequence"/>
</dbReference>
<gene>
    <name evidence="2" type="ORF">MEDL_10878</name>
</gene>